<gene>
    <name evidence="1" type="ORF">B0H17DRAFT_1339694</name>
</gene>
<accession>A0AAD7FRN9</accession>
<evidence type="ECO:0000313" key="2">
    <source>
        <dbReference type="Proteomes" id="UP001221757"/>
    </source>
</evidence>
<reference evidence="1" key="1">
    <citation type="submission" date="2023-03" db="EMBL/GenBank/DDBJ databases">
        <title>Massive genome expansion in bonnet fungi (Mycena s.s.) driven by repeated elements and novel gene families across ecological guilds.</title>
        <authorList>
            <consortium name="Lawrence Berkeley National Laboratory"/>
            <person name="Harder C.B."/>
            <person name="Miyauchi S."/>
            <person name="Viragh M."/>
            <person name="Kuo A."/>
            <person name="Thoen E."/>
            <person name="Andreopoulos B."/>
            <person name="Lu D."/>
            <person name="Skrede I."/>
            <person name="Drula E."/>
            <person name="Henrissat B."/>
            <person name="Morin E."/>
            <person name="Kohler A."/>
            <person name="Barry K."/>
            <person name="LaButti K."/>
            <person name="Morin E."/>
            <person name="Salamov A."/>
            <person name="Lipzen A."/>
            <person name="Mereny Z."/>
            <person name="Hegedus B."/>
            <person name="Baldrian P."/>
            <person name="Stursova M."/>
            <person name="Weitz H."/>
            <person name="Taylor A."/>
            <person name="Grigoriev I.V."/>
            <person name="Nagy L.G."/>
            <person name="Martin F."/>
            <person name="Kauserud H."/>
        </authorList>
    </citation>
    <scope>NUCLEOTIDE SEQUENCE</scope>
    <source>
        <strain evidence="1">CBHHK067</strain>
    </source>
</reference>
<comment type="caution">
    <text evidence="1">The sequence shown here is derived from an EMBL/GenBank/DDBJ whole genome shotgun (WGS) entry which is preliminary data.</text>
</comment>
<name>A0AAD7FRN9_MYCRO</name>
<evidence type="ECO:0000313" key="1">
    <source>
        <dbReference type="EMBL" id="KAJ7633941.1"/>
    </source>
</evidence>
<sequence>MALAVPSVRIRAPESFDASEDRERGRLEQGALAASSSWPITSRHPPSSTYLAPPSSASYPFAQSITKSYYRGAADCFLVYGVASLRSLEDARNRGRARACGCACELYTGQYVTLVRGGVRCHLVLIFSTWILGRGGYTQAGSDAPAPNIGVAAQSAPCTVQCATSPGAAPSIRAKW</sequence>
<dbReference type="AlphaFoldDB" id="A0AAD7FRN9"/>
<keyword evidence="2" id="KW-1185">Reference proteome</keyword>
<protein>
    <submittedName>
        <fullName evidence="1">Uncharacterized protein</fullName>
    </submittedName>
</protein>
<dbReference type="Proteomes" id="UP001221757">
    <property type="component" value="Unassembled WGS sequence"/>
</dbReference>
<proteinExistence type="predicted"/>
<dbReference type="EMBL" id="JARKIE010000483">
    <property type="protein sequence ID" value="KAJ7633941.1"/>
    <property type="molecule type" value="Genomic_DNA"/>
</dbReference>
<organism evidence="1 2">
    <name type="scientific">Mycena rosella</name>
    <name type="common">Pink bonnet</name>
    <name type="synonym">Agaricus rosellus</name>
    <dbReference type="NCBI Taxonomy" id="1033263"/>
    <lineage>
        <taxon>Eukaryota</taxon>
        <taxon>Fungi</taxon>
        <taxon>Dikarya</taxon>
        <taxon>Basidiomycota</taxon>
        <taxon>Agaricomycotina</taxon>
        <taxon>Agaricomycetes</taxon>
        <taxon>Agaricomycetidae</taxon>
        <taxon>Agaricales</taxon>
        <taxon>Marasmiineae</taxon>
        <taxon>Mycenaceae</taxon>
        <taxon>Mycena</taxon>
    </lineage>
</organism>